<feature type="transmembrane region" description="Helical" evidence="10">
    <location>
        <begin position="42"/>
        <end position="61"/>
    </location>
</feature>
<keyword evidence="10" id="KW-0812">Transmembrane</keyword>
<dbReference type="InterPro" id="IPR001098">
    <property type="entry name" value="DNA-dir_DNA_pol_A_palm_dom"/>
</dbReference>
<dbReference type="Gene3D" id="3.30.1120.10">
    <property type="match status" value="1"/>
</dbReference>
<dbReference type="SMART" id="SM00279">
    <property type="entry name" value="HhH2"/>
    <property type="match status" value="1"/>
</dbReference>
<dbReference type="PANTHER" id="PTHR10133:SF27">
    <property type="entry name" value="DNA POLYMERASE NU"/>
    <property type="match status" value="1"/>
</dbReference>
<dbReference type="PROSITE" id="PS50800">
    <property type="entry name" value="SAP"/>
    <property type="match status" value="1"/>
</dbReference>
<dbReference type="SUPFAM" id="SSF53098">
    <property type="entry name" value="Ribonuclease H-like"/>
    <property type="match status" value="1"/>
</dbReference>
<evidence type="ECO:0000256" key="9">
    <source>
        <dbReference type="SAM" id="MobiDB-lite"/>
    </source>
</evidence>
<protein>
    <submittedName>
        <fullName evidence="12">DNA polymerase I A, chloroplastic</fullName>
    </submittedName>
</protein>
<feature type="coiled-coil region" evidence="8">
    <location>
        <begin position="211"/>
        <end position="245"/>
    </location>
</feature>
<evidence type="ECO:0000256" key="6">
    <source>
        <dbReference type="ARBA" id="ARBA00023125"/>
    </source>
</evidence>
<evidence type="ECO:0000256" key="1">
    <source>
        <dbReference type="ARBA" id="ARBA00022679"/>
    </source>
</evidence>
<keyword evidence="8" id="KW-0175">Coiled coil</keyword>
<feature type="region of interest" description="Disordered" evidence="9">
    <location>
        <begin position="2178"/>
        <end position="2201"/>
    </location>
</feature>
<keyword evidence="1" id="KW-0808">Transferase</keyword>
<evidence type="ECO:0000256" key="5">
    <source>
        <dbReference type="ARBA" id="ARBA00022932"/>
    </source>
</evidence>
<feature type="region of interest" description="Disordered" evidence="9">
    <location>
        <begin position="1315"/>
        <end position="1354"/>
    </location>
</feature>
<feature type="compositionally biased region" description="Polar residues" evidence="9">
    <location>
        <begin position="811"/>
        <end position="820"/>
    </location>
</feature>
<feature type="region of interest" description="Disordered" evidence="9">
    <location>
        <begin position="1810"/>
        <end position="1829"/>
    </location>
</feature>
<dbReference type="InterPro" id="IPR036361">
    <property type="entry name" value="SAP_dom_sf"/>
</dbReference>
<dbReference type="GO" id="GO:0008409">
    <property type="term" value="F:5'-3' exonuclease activity"/>
    <property type="evidence" value="ECO:0007669"/>
    <property type="project" value="InterPro"/>
</dbReference>
<dbReference type="Gene3D" id="3.40.720.10">
    <property type="entry name" value="Alkaline Phosphatase, subunit A"/>
    <property type="match status" value="1"/>
</dbReference>
<dbReference type="InterPro" id="IPR003034">
    <property type="entry name" value="SAP_dom"/>
</dbReference>
<keyword evidence="6" id="KW-0238">DNA-binding</keyword>
<dbReference type="GO" id="GO:0003677">
    <property type="term" value="F:DNA binding"/>
    <property type="evidence" value="ECO:0007669"/>
    <property type="project" value="UniProtKB-KW"/>
</dbReference>
<accession>A0A1Q9ECL7</accession>
<dbReference type="SUPFAM" id="SSF88723">
    <property type="entry name" value="PIN domain-like"/>
    <property type="match status" value="1"/>
</dbReference>
<feature type="region of interest" description="Disordered" evidence="9">
    <location>
        <begin position="793"/>
        <end position="827"/>
    </location>
</feature>
<dbReference type="CDD" id="cd09898">
    <property type="entry name" value="H3TH_53EXO"/>
    <property type="match status" value="1"/>
</dbReference>
<dbReference type="InterPro" id="IPR002298">
    <property type="entry name" value="DNA_polymerase_A"/>
</dbReference>
<evidence type="ECO:0000256" key="7">
    <source>
        <dbReference type="ARBA" id="ARBA00023204"/>
    </source>
</evidence>
<keyword evidence="7" id="KW-0234">DNA repair</keyword>
<keyword evidence="3" id="KW-0235">DNA replication</keyword>
<dbReference type="Pfam" id="PF02739">
    <property type="entry name" value="5_3_exonuc_N"/>
    <property type="match status" value="1"/>
</dbReference>
<dbReference type="PANTHER" id="PTHR10133">
    <property type="entry name" value="DNA POLYMERASE I"/>
    <property type="match status" value="1"/>
</dbReference>
<dbReference type="InterPro" id="IPR017850">
    <property type="entry name" value="Alkaline_phosphatase_core_sf"/>
</dbReference>
<feature type="compositionally biased region" description="Low complexity" evidence="9">
    <location>
        <begin position="389"/>
        <end position="410"/>
    </location>
</feature>
<feature type="domain" description="SAP" evidence="11">
    <location>
        <begin position="1675"/>
        <end position="1709"/>
    </location>
</feature>
<dbReference type="Pfam" id="PF01367">
    <property type="entry name" value="5_3_exonuc"/>
    <property type="match status" value="1"/>
</dbReference>
<gene>
    <name evidence="12" type="ORF">AK812_SmicGene11672</name>
</gene>
<dbReference type="InterPro" id="IPR036279">
    <property type="entry name" value="5-3_exonuclease_C_sf"/>
</dbReference>
<feature type="region of interest" description="Disordered" evidence="9">
    <location>
        <begin position="372"/>
        <end position="422"/>
    </location>
</feature>
<dbReference type="Gene3D" id="1.10.150.20">
    <property type="entry name" value="5' to 3' exonuclease, C-terminal subdomain"/>
    <property type="match status" value="2"/>
</dbReference>
<organism evidence="12 13">
    <name type="scientific">Symbiodinium microadriaticum</name>
    <name type="common">Dinoflagellate</name>
    <name type="synonym">Zooxanthella microadriatica</name>
    <dbReference type="NCBI Taxonomy" id="2951"/>
    <lineage>
        <taxon>Eukaryota</taxon>
        <taxon>Sar</taxon>
        <taxon>Alveolata</taxon>
        <taxon>Dinophyceae</taxon>
        <taxon>Suessiales</taxon>
        <taxon>Symbiodiniaceae</taxon>
        <taxon>Symbiodinium</taxon>
    </lineage>
</organism>
<evidence type="ECO:0000313" key="12">
    <source>
        <dbReference type="EMBL" id="OLQ05185.1"/>
    </source>
</evidence>
<dbReference type="PRINTS" id="PR00868">
    <property type="entry name" value="DNAPOLI"/>
</dbReference>
<dbReference type="SMART" id="SM00475">
    <property type="entry name" value="53EXOc"/>
    <property type="match status" value="1"/>
</dbReference>
<sequence length="2932" mass="324973">MDAVDNMPSAPQFSLPAQDAPSLSSVITVGSILLQGDWLKPALFGAIMILMLLAVVVALSVRCASGGMSREILRLRSLVLQLQTQLECLQAPTQDGSAASDSQGIPEQTLMCVDAKLLQLGQESSRIHQMVTTLQDQMSDNRHLDQLVELASKVSENTYQTLESLKHYEKFHKQCLEKVQEIPEVHRLLQALGLDLKKGFQLLETHADSHLKQQREALHLLQADNKAQSEKLAKLEASTDEAKASDKQLSVDLHVCKETLRGKIETLHSEHKRFEGSTNSNFRGINPVVPGFKHLGDQMKDMLDYLVKANQHNMMQQESMRTTMESTSNSEDRIVRVESLCAGLIDQLNEVNEVVQQVREAQQLQQEQLTTIVERTPKLPKRTPPQETPPQTTTPPAATSQAQPAPQSAPVTLEPSPPTIRLSDHLQPLVRDHGRPVIMVGDALNQPLNQFSTQDLLRALVNRVSGLYFGIILVEVACGDALTALQDVETGLDPQRSERQPMLIKTTTDESMGSLPFPGSPMQGGSPLPSPTDRFMNSPGGSLSGSTTRQQFQAVKLGGFQNPALNALFVERNSPEFRVNDRETYWPASGQYFIYRRAFLQVLDSIAIRDGELVGSKELALLQKGDFCKVLRVGAAHGAGFRLQVHVLKGAAVQGWISSSTKTGRPLVEICSFAELRAAGVSPVVNTVEDTTPSLDQILKSLDRDDTQRAQRAQAQTRRPVKETEEDVDLDPEEVWRSFTNLARASRKEAEKSEATPKAAEPYPAFMYIQEPSPEYREEVHERRLRLMAQEKARRSARNRGFAPPPEPVLPNTSTRSRPQPATAEMPEPVPEYVAPEQTERFAEATFAARVARVARENPSMIGQRQSQAQEVPIYSRPLGHNDDFTGTWMDATGIDFVLEQSGSIVMERTPGGESSCGMAVRNELTMYGRVGTLADDLIRWSDGSVWARCDTDAPIELPTRPAPRAAAGARTGVRPGAMQAFGRLQSNRAWEIRAAATLALAAKVIRQRMVSVRCASNAIMTLVDGHYHMYKSFHATKDTGLCNRRGEPTNVVYSFMQQLERIHRECEPSHMAVILDSKTSSFSRQKVLPEYKKHRSCPEALLVQVPKVIEACSAMGVPWRRHEDFEADDVIASYTRRFSAEVPSGRVKIVSSDKDLLELVGDQVELLYSDPRNHQAPFLSINKAEVWNKWGVRPEQMPDLLALMGDAADNIPGVQGIGAKRGAALLQHCGSLKAIVSRAQEGTLSVKGISPRLCRVLCEQGPRALQLLEQVVRLKEVSVEPEFDRLRVPERDESWHDRVAIFCDSEDMTKLKERLRSGAKTADTGRLEGERGEVGDADFSRPLSRPPERQETGKVLEVRTPEEARDALELLRSYPDATFAVFSASDDTDPRPVCLAIYGGSSVCLGEEGRTKVWVDLLEASEEMRGLWRDFLADPLKKVYHVYAETQRGLSWGCMPHIPEKGGFVADVMHLARLWDPTLNELTSEGAYSLAWLAKTLLGATWKLQRPQGESGSKKIADLQQGRCREDWIQLCADSAAAVFYLHQELQSRLAEQAWQAPKEALPASAASLLDFYTEHWQPLAMLLSDMELRGVPVNRQRLEALISESSAAQASFQDVFCSWAIRSGGLEEASAPALNLNSNQQVAHLLFGSGEREFPGTVPAEEPTIQLMPEAELSSLKIPELKELCRDRALMVSGKKADLIQRLSDPQVQAESRARRAPPPFKLQGLSLDKDDMVTRTARTGSVQLTLETLQALAEREKELQSEAAEPLQSLLSWRQHEAQLGFLRPLQSACHGDRVHAQLNLNTATGRLSTRSPNLQGEPKGGGHTVRSVVAAPAGKRLLVADYGQLELRLVAHLSDCPTMISILSQGGDIHSRTAYHMFEEVRQSVDDGKVALEGEFGGVATVKDHFPELRRRAKALNFSLLYGKTAYSLGKDWDLSQGEASGIIDRWFRTFPEIEAWMKQLHQNADRSAAAVTLLGRQRQLGRLTGPSFKERGRTRRVAGNTPVQGSAADIVLSTMVKVERSEVLRRLGYDLVLQIHDELLMEGPEENAKEALSELVRLMEDPLPFKLKVPLKVSPPGPVPRRRAALSAAVVAQLAGQITKGNSGCGSHRGAGTNTWGIAKARRFQAVKDAKSNGVAHSPSGFELWLEADERQPSQRKGWREWDIQQSKWVQRPEAGVVSRGKVRPKAGATVPKAEGLSAQSRRASMALHVLICMGYPSAPGKGGFGAYPQIGTSAEPLPQQRAPAPTPEPVKSDDDWKSQIRRPPADQRFRSRCPSRDMALLLSLSTLHLAAGMKPHLLFIVADDYGWGNLGVHRRDAGDSLEELQGELEVHTPTLDRLIDEGILLDRHYAFHECSPSRSSLQSGRLPVHVNQALSEQDLMLVNPKDPVSGYAGIPRNMTCMAEKLLAAGYSTHMVGKWDVGSATPQHSPKGRGYETWYGFYGHSNEYWHATNAMTSAFGAVDVCLNQMRDLSMHNSSYCGPVLDDVSLSAVCESEDEKESEPSCYEEHRFKERVLEIIRFHDPEKPLFLLYSFHLLHTPLQVPQVWLRRIDDLVKGAGGRPIESKTRRLYAAMTLYMDAAVGEAVEALKKKNMYDNTLIIFVSDNGGPIYEPGGASNHPLRGGKQSLFEGGLRTNAFVSGGFVPESRRGTKFEGVISIADWYGTLAELAGVDIEDQKAEAANRWLREMNLPLLFPVDSVPQWQNILQDRSGRADPLHLAREVLLEWPYKLLTGKSMFGGWTGPVYPNCSTVQSVRSQQGPMAVPMHTDAATFLPEFSENGKDLQSWAVDCGEGCLFNVRDDPAEYVDLAKDPDYKSIFRKMHETLQLMNEDTFDPERGLPSVEACIVAIEHRRTIGPFVDVGEFYSPTPARSPDQQAEDAVLSSTLRIMSMDENKLRFVEELKKEAQHAPHDFDKCLVPMFGDVEQ</sequence>
<dbReference type="Gene3D" id="3.30.70.370">
    <property type="match status" value="1"/>
</dbReference>
<dbReference type="InterPro" id="IPR043502">
    <property type="entry name" value="DNA/RNA_pol_sf"/>
</dbReference>
<comment type="caution">
    <text evidence="12">The sequence shown here is derived from an EMBL/GenBank/DDBJ whole genome shotgun (WGS) entry which is preliminary data.</text>
</comment>
<keyword evidence="2" id="KW-0548">Nucleotidyltransferase</keyword>
<dbReference type="InterPro" id="IPR012337">
    <property type="entry name" value="RNaseH-like_sf"/>
</dbReference>
<dbReference type="InterPro" id="IPR020045">
    <property type="entry name" value="DNA_polI_H3TH"/>
</dbReference>
<dbReference type="OrthoDB" id="275278at2759"/>
<feature type="region of interest" description="Disordered" evidence="9">
    <location>
        <begin position="699"/>
        <end position="732"/>
    </location>
</feature>
<keyword evidence="10" id="KW-0472">Membrane</keyword>
<keyword evidence="13" id="KW-1185">Reference proteome</keyword>
<evidence type="ECO:0000256" key="8">
    <source>
        <dbReference type="SAM" id="Coils"/>
    </source>
</evidence>
<keyword evidence="5" id="KW-0239">DNA-directed DNA polymerase</keyword>
<keyword evidence="4" id="KW-0227">DNA damage</keyword>
<dbReference type="Gene3D" id="3.30.420.10">
    <property type="entry name" value="Ribonuclease H-like superfamily/Ribonuclease H"/>
    <property type="match status" value="1"/>
</dbReference>
<dbReference type="InterPro" id="IPR002421">
    <property type="entry name" value="5-3_exonuclease"/>
</dbReference>
<dbReference type="Pfam" id="PF00476">
    <property type="entry name" value="DNA_pol_A"/>
    <property type="match status" value="1"/>
</dbReference>
<dbReference type="Gene3D" id="1.10.720.30">
    <property type="entry name" value="SAP domain"/>
    <property type="match status" value="1"/>
</dbReference>
<evidence type="ECO:0000313" key="13">
    <source>
        <dbReference type="Proteomes" id="UP000186817"/>
    </source>
</evidence>
<evidence type="ECO:0000259" key="11">
    <source>
        <dbReference type="PROSITE" id="PS50800"/>
    </source>
</evidence>
<feature type="compositionally biased region" description="Basic and acidic residues" evidence="9">
    <location>
        <begin position="2256"/>
        <end position="2275"/>
    </location>
</feature>
<dbReference type="InterPro" id="IPR020046">
    <property type="entry name" value="5-3_exonucl_a-hlix_arch_N"/>
</dbReference>
<evidence type="ECO:0000256" key="3">
    <source>
        <dbReference type="ARBA" id="ARBA00022705"/>
    </source>
</evidence>
<dbReference type="GO" id="GO:0006261">
    <property type="term" value="P:DNA-templated DNA replication"/>
    <property type="evidence" value="ECO:0007669"/>
    <property type="project" value="InterPro"/>
</dbReference>
<dbReference type="CDD" id="cd16029">
    <property type="entry name" value="4-S"/>
    <property type="match status" value="1"/>
</dbReference>
<dbReference type="SUPFAM" id="SSF47807">
    <property type="entry name" value="5' to 3' exonuclease, C-terminal subdomain"/>
    <property type="match status" value="1"/>
</dbReference>
<dbReference type="Gene3D" id="3.40.50.1010">
    <property type="entry name" value="5'-nuclease"/>
    <property type="match status" value="1"/>
</dbReference>
<dbReference type="EMBL" id="LSRX01000192">
    <property type="protein sequence ID" value="OLQ05185.1"/>
    <property type="molecule type" value="Genomic_DNA"/>
</dbReference>
<feature type="region of interest" description="Disordered" evidence="9">
    <location>
        <begin position="508"/>
        <end position="529"/>
    </location>
</feature>
<evidence type="ECO:0000256" key="10">
    <source>
        <dbReference type="SAM" id="Phobius"/>
    </source>
</evidence>
<reference evidence="12 13" key="1">
    <citation type="submission" date="2016-02" db="EMBL/GenBank/DDBJ databases">
        <title>Genome analysis of coral dinoflagellate symbionts highlights evolutionary adaptations to a symbiotic lifestyle.</title>
        <authorList>
            <person name="Aranda M."/>
            <person name="Li Y."/>
            <person name="Liew Y.J."/>
            <person name="Baumgarten S."/>
            <person name="Simakov O."/>
            <person name="Wilson M."/>
            <person name="Piel J."/>
            <person name="Ashoor H."/>
            <person name="Bougouffa S."/>
            <person name="Bajic V.B."/>
            <person name="Ryu T."/>
            <person name="Ravasi T."/>
            <person name="Bayer T."/>
            <person name="Micklem G."/>
            <person name="Kim H."/>
            <person name="Bhak J."/>
            <person name="Lajeunesse T.C."/>
            <person name="Voolstra C.R."/>
        </authorList>
    </citation>
    <scope>NUCLEOTIDE SEQUENCE [LARGE SCALE GENOMIC DNA]</scope>
    <source>
        <strain evidence="12 13">CCMP2467</strain>
    </source>
</reference>
<dbReference type="GO" id="GO:0005737">
    <property type="term" value="C:cytoplasm"/>
    <property type="evidence" value="ECO:0007669"/>
    <property type="project" value="UniProtKB-ARBA"/>
</dbReference>
<dbReference type="Pfam" id="PF02037">
    <property type="entry name" value="SAP"/>
    <property type="match status" value="1"/>
</dbReference>
<feature type="region of interest" description="Disordered" evidence="9">
    <location>
        <begin position="2236"/>
        <end position="2276"/>
    </location>
</feature>
<dbReference type="GO" id="GO:0006302">
    <property type="term" value="P:double-strand break repair"/>
    <property type="evidence" value="ECO:0007669"/>
    <property type="project" value="TreeGrafter"/>
</dbReference>
<dbReference type="SMART" id="SM00482">
    <property type="entry name" value="POLAc"/>
    <property type="match status" value="1"/>
</dbReference>
<dbReference type="SUPFAM" id="SSF56672">
    <property type="entry name" value="DNA/RNA polymerases"/>
    <property type="match status" value="1"/>
</dbReference>
<dbReference type="Pfam" id="PF00884">
    <property type="entry name" value="Sulfatase"/>
    <property type="match status" value="1"/>
</dbReference>
<dbReference type="SMART" id="SM00513">
    <property type="entry name" value="SAP"/>
    <property type="match status" value="1"/>
</dbReference>
<dbReference type="InterPro" id="IPR000917">
    <property type="entry name" value="Sulfatase_N"/>
</dbReference>
<dbReference type="InterPro" id="IPR008918">
    <property type="entry name" value="HhH2"/>
</dbReference>
<dbReference type="InterPro" id="IPR029060">
    <property type="entry name" value="PIN-like_dom_sf"/>
</dbReference>
<keyword evidence="10" id="KW-1133">Transmembrane helix</keyword>
<dbReference type="SUPFAM" id="SSF68906">
    <property type="entry name" value="SAP domain"/>
    <property type="match status" value="1"/>
</dbReference>
<dbReference type="SUPFAM" id="SSF53649">
    <property type="entry name" value="Alkaline phosphatase-like"/>
    <property type="match status" value="1"/>
</dbReference>
<dbReference type="Proteomes" id="UP000186817">
    <property type="component" value="Unassembled WGS sequence"/>
</dbReference>
<name>A0A1Q9ECL7_SYMMI</name>
<evidence type="ECO:0000256" key="2">
    <source>
        <dbReference type="ARBA" id="ARBA00022695"/>
    </source>
</evidence>
<dbReference type="GO" id="GO:0003887">
    <property type="term" value="F:DNA-directed DNA polymerase activity"/>
    <property type="evidence" value="ECO:0007669"/>
    <property type="project" value="UniProtKB-KW"/>
</dbReference>
<dbReference type="InterPro" id="IPR036397">
    <property type="entry name" value="RNaseH_sf"/>
</dbReference>
<dbReference type="CDD" id="cd09859">
    <property type="entry name" value="PIN_53EXO"/>
    <property type="match status" value="1"/>
</dbReference>
<proteinExistence type="predicted"/>
<evidence type="ECO:0000256" key="4">
    <source>
        <dbReference type="ARBA" id="ARBA00022763"/>
    </source>
</evidence>
<feature type="compositionally biased region" description="Basic and acidic residues" evidence="9">
    <location>
        <begin position="1324"/>
        <end position="1335"/>
    </location>
</feature>